<proteinExistence type="predicted"/>
<dbReference type="SMART" id="SM00408">
    <property type="entry name" value="IGc2"/>
    <property type="match status" value="2"/>
</dbReference>
<evidence type="ECO:0000259" key="3">
    <source>
        <dbReference type="PROSITE" id="PS50835"/>
    </source>
</evidence>
<dbReference type="InterPro" id="IPR013783">
    <property type="entry name" value="Ig-like_fold"/>
</dbReference>
<dbReference type="Gene3D" id="2.60.40.10">
    <property type="entry name" value="Immunoglobulins"/>
    <property type="match status" value="2"/>
</dbReference>
<organism evidence="4 5">
    <name type="scientific">Arctia plantaginis</name>
    <name type="common">Wood tiger moth</name>
    <name type="synonym">Phalaena plantaginis</name>
    <dbReference type="NCBI Taxonomy" id="874455"/>
    <lineage>
        <taxon>Eukaryota</taxon>
        <taxon>Metazoa</taxon>
        <taxon>Ecdysozoa</taxon>
        <taxon>Arthropoda</taxon>
        <taxon>Hexapoda</taxon>
        <taxon>Insecta</taxon>
        <taxon>Pterygota</taxon>
        <taxon>Neoptera</taxon>
        <taxon>Endopterygota</taxon>
        <taxon>Lepidoptera</taxon>
        <taxon>Glossata</taxon>
        <taxon>Ditrysia</taxon>
        <taxon>Noctuoidea</taxon>
        <taxon>Erebidae</taxon>
        <taxon>Arctiinae</taxon>
        <taxon>Arctia</taxon>
    </lineage>
</organism>
<dbReference type="InterPro" id="IPR037448">
    <property type="entry name" value="Zig-8"/>
</dbReference>
<evidence type="ECO:0000256" key="1">
    <source>
        <dbReference type="SAM" id="MobiDB-lite"/>
    </source>
</evidence>
<dbReference type="SMART" id="SM00409">
    <property type="entry name" value="IG"/>
    <property type="match status" value="2"/>
</dbReference>
<evidence type="ECO:0000313" key="4">
    <source>
        <dbReference type="EMBL" id="CAB3244603.1"/>
    </source>
</evidence>
<dbReference type="PROSITE" id="PS50835">
    <property type="entry name" value="IG_LIKE"/>
    <property type="match status" value="2"/>
</dbReference>
<comment type="caution">
    <text evidence="4">The sequence shown here is derived from an EMBL/GenBank/DDBJ whole genome shotgun (WGS) entry which is preliminary data.</text>
</comment>
<dbReference type="Pfam" id="PF07679">
    <property type="entry name" value="I-set"/>
    <property type="match status" value="1"/>
</dbReference>
<protein>
    <recommendedName>
        <fullName evidence="3">Ig-like domain-containing protein</fullName>
    </recommendedName>
</protein>
<dbReference type="PANTHER" id="PTHR23279">
    <property type="entry name" value="DEFECTIVE PROBOSCIS EXTENSION RESPONSE DPR -RELATED"/>
    <property type="match status" value="1"/>
</dbReference>
<dbReference type="PANTHER" id="PTHR23279:SF45">
    <property type="entry name" value="DEFECTIVE PROBOSCIS EXTENSION RESPONSE 12, ISOFORM C"/>
    <property type="match status" value="1"/>
</dbReference>
<dbReference type="FunFam" id="2.60.40.10:FF:001061">
    <property type="entry name" value="Uncharacterized protein, isoform C"/>
    <property type="match status" value="1"/>
</dbReference>
<accession>A0A8S1A7K1</accession>
<dbReference type="FunFam" id="2.60.40.10:FF:000533">
    <property type="entry name" value="Uncharacterized protein, isoform A"/>
    <property type="match status" value="1"/>
</dbReference>
<dbReference type="Pfam" id="PF13927">
    <property type="entry name" value="Ig_3"/>
    <property type="match status" value="1"/>
</dbReference>
<dbReference type="SUPFAM" id="SSF48726">
    <property type="entry name" value="Immunoglobulin"/>
    <property type="match status" value="2"/>
</dbReference>
<dbReference type="InterPro" id="IPR013098">
    <property type="entry name" value="Ig_I-set"/>
</dbReference>
<evidence type="ECO:0000313" key="5">
    <source>
        <dbReference type="Proteomes" id="UP000494256"/>
    </source>
</evidence>
<dbReference type="AlphaFoldDB" id="A0A8S1A7K1"/>
<dbReference type="Proteomes" id="UP000494256">
    <property type="component" value="Unassembled WGS sequence"/>
</dbReference>
<dbReference type="OrthoDB" id="7394264at2759"/>
<keyword evidence="2" id="KW-0472">Membrane</keyword>
<dbReference type="GO" id="GO:0050808">
    <property type="term" value="P:synapse organization"/>
    <property type="evidence" value="ECO:0007669"/>
    <property type="project" value="TreeGrafter"/>
</dbReference>
<dbReference type="InterPro" id="IPR003598">
    <property type="entry name" value="Ig_sub2"/>
</dbReference>
<keyword evidence="2" id="KW-0812">Transmembrane</keyword>
<feature type="domain" description="Ig-like" evidence="3">
    <location>
        <begin position="390"/>
        <end position="483"/>
    </location>
</feature>
<dbReference type="EMBL" id="CADEBD010000320">
    <property type="protein sequence ID" value="CAB3244603.1"/>
    <property type="molecule type" value="Genomic_DNA"/>
</dbReference>
<dbReference type="InterPro" id="IPR036179">
    <property type="entry name" value="Ig-like_dom_sf"/>
</dbReference>
<evidence type="ECO:0000256" key="2">
    <source>
        <dbReference type="SAM" id="Phobius"/>
    </source>
</evidence>
<gene>
    <name evidence="4" type="ORF">APLA_LOCUS10798</name>
</gene>
<sequence>MKSIQLFIEEKQVIYTSETVQTKSSVEIEENKPKGKTASLNRNEEGRQGIDATVPYHAVATCYIFPIIIITKDADHDTQGRFTALLRPFNFGEVLNKNLHQTYGLCLSRDSPARTTVLGVTLVAVFCHFIEVLVSSGCALGDGGVRRAWAPSVNAVHYIRGCDVTSNPYTPSAPRGYKPSRRATPSAPGVDVPVSLDTGEFGRALCSALGTVAARPPPNTACRSHRVSSQAFHASVRAVTSSRHDAPHHSGARRRRLQPVHTPNCSQNIIHQGATRDVGGRHRCGVQCAARRGMAPPALTVALLAALSAAAGPSPAAPPDGLPARLRRSHRDATAVEVPPSQPPRVHTVHPMHALDAAAIEAAELELAEGEMGPWRELWYGSLDALHREPTINNTHEDVLVQLGAVAFLHCPVRNLGERGVSWVRRRDWHIISSGVLMYTNDERFQVLHSEGSDDWILQIKYVQKRDNGTYECQVSTGSGTLSRLVHLHIAVPEAFILGADEHHVDAGSTINLVCIIEKSPVPPQYVFWYHNARMINYDASRGVSVVTEPGPKTQSALAIRAAGPQHSGNYTCAAANTEPAHIYVYVSEGSDKMAATLSRNTSGALRGACAGGLVLLAYCVALLAACT</sequence>
<feature type="region of interest" description="Disordered" evidence="1">
    <location>
        <begin position="237"/>
        <end position="266"/>
    </location>
</feature>
<dbReference type="InterPro" id="IPR007110">
    <property type="entry name" value="Ig-like_dom"/>
</dbReference>
<dbReference type="InterPro" id="IPR003599">
    <property type="entry name" value="Ig_sub"/>
</dbReference>
<feature type="region of interest" description="Disordered" evidence="1">
    <location>
        <begin position="169"/>
        <end position="191"/>
    </location>
</feature>
<feature type="domain" description="Ig-like" evidence="3">
    <location>
        <begin position="493"/>
        <end position="599"/>
    </location>
</feature>
<keyword evidence="2" id="KW-1133">Transmembrane helix</keyword>
<feature type="transmembrane region" description="Helical" evidence="2">
    <location>
        <begin position="605"/>
        <end position="627"/>
    </location>
</feature>
<reference evidence="4 5" key="1">
    <citation type="submission" date="2020-04" db="EMBL/GenBank/DDBJ databases">
        <authorList>
            <person name="Wallbank WR R."/>
            <person name="Pardo Diaz C."/>
            <person name="Kozak K."/>
            <person name="Martin S."/>
            <person name="Jiggins C."/>
            <person name="Moest M."/>
            <person name="Warren A I."/>
            <person name="Byers J.R.P. K."/>
            <person name="Montejo-Kovacevich G."/>
            <person name="Yen C E."/>
        </authorList>
    </citation>
    <scope>NUCLEOTIDE SEQUENCE [LARGE SCALE GENOMIC DNA]</scope>
</reference>
<dbReference type="GO" id="GO:0032589">
    <property type="term" value="C:neuron projection membrane"/>
    <property type="evidence" value="ECO:0007669"/>
    <property type="project" value="TreeGrafter"/>
</dbReference>
<feature type="region of interest" description="Disordered" evidence="1">
    <location>
        <begin position="25"/>
        <end position="44"/>
    </location>
</feature>
<name>A0A8S1A7K1_ARCPL</name>